<dbReference type="AlphaFoldDB" id="A0A1B0CKJ1"/>
<dbReference type="InterPro" id="IPR022065">
    <property type="entry name" value="Uncharacterised_TMEM59"/>
</dbReference>
<feature type="chain" id="PRO_5008405841" description="Transmembrane protein 59" evidence="11">
    <location>
        <begin position="20"/>
        <end position="303"/>
    </location>
</feature>
<sequence length="303" mass="35186">MVCVLFYLKFWLFFQISRAFSAKTDTNQHTNIRCDELCNEEALKLFSTNLKSDCQRGCRYFNIEFLSSAGNLNKVTDLNTTNDLCKSSCTDAYYEKVKREACQVGCGKMFELQSKSPYIHGWLVYMGASTDRDHSGGVMYMQPDLYTPPSDDDWIVFDTAFRPQDYDSLHPYKLTQTHIQTMPIYPVRKHISTQFCIPTWMWMIPIMLVFAIVWIQYGNAIRNVFIYEDVEEDDDDTEEEGSTTKKIEEDFIVALDSYFYPTPSIPPPPKYSEKEEAILMSSDDEENLLRISSDNRNRNTPNA</sequence>
<feature type="signal peptide" evidence="11">
    <location>
        <begin position="1"/>
        <end position="19"/>
    </location>
</feature>
<evidence type="ECO:0000256" key="7">
    <source>
        <dbReference type="ARBA" id="ARBA00023136"/>
    </source>
</evidence>
<evidence type="ECO:0000256" key="8">
    <source>
        <dbReference type="ARBA" id="ARBA00023180"/>
    </source>
</evidence>
<keyword evidence="5 10" id="KW-1133">Transmembrane helix</keyword>
<evidence type="ECO:0000313" key="12">
    <source>
        <dbReference type="EnsemblMetazoa" id="LLOJ005128-PA"/>
    </source>
</evidence>
<dbReference type="Proteomes" id="UP000092461">
    <property type="component" value="Unassembled WGS sequence"/>
</dbReference>
<keyword evidence="7 10" id="KW-0472">Membrane</keyword>
<keyword evidence="6" id="KW-0333">Golgi apparatus</keyword>
<feature type="transmembrane region" description="Helical" evidence="10">
    <location>
        <begin position="199"/>
        <end position="217"/>
    </location>
</feature>
<dbReference type="PANTHER" id="PTHR28652">
    <property type="entry name" value="TRANSMEMBRANE PROTEIN 59-LIKE PROTEIN"/>
    <property type="match status" value="1"/>
</dbReference>
<dbReference type="VEuPathDB" id="VectorBase:LLOJ005128"/>
<name>A0A1B0CKJ1_LUTLO</name>
<evidence type="ECO:0000256" key="4">
    <source>
        <dbReference type="ARBA" id="ARBA00022729"/>
    </source>
</evidence>
<keyword evidence="3 10" id="KW-0812">Transmembrane</keyword>
<dbReference type="EMBL" id="AJWK01016323">
    <property type="status" value="NOT_ANNOTATED_CDS"/>
    <property type="molecule type" value="Genomic_DNA"/>
</dbReference>
<keyword evidence="4 11" id="KW-0732">Signal</keyword>
<proteinExistence type="inferred from homology"/>
<reference evidence="12" key="1">
    <citation type="submission" date="2020-05" db="UniProtKB">
        <authorList>
            <consortium name="EnsemblMetazoa"/>
        </authorList>
    </citation>
    <scope>IDENTIFICATION</scope>
    <source>
        <strain evidence="12">Jacobina</strain>
    </source>
</reference>
<accession>A0A1B0CKJ1</accession>
<evidence type="ECO:0000256" key="1">
    <source>
        <dbReference type="ARBA" id="ARBA00004614"/>
    </source>
</evidence>
<evidence type="ECO:0000256" key="3">
    <source>
        <dbReference type="ARBA" id="ARBA00022692"/>
    </source>
</evidence>
<evidence type="ECO:0000256" key="5">
    <source>
        <dbReference type="ARBA" id="ARBA00022989"/>
    </source>
</evidence>
<evidence type="ECO:0008006" key="14">
    <source>
        <dbReference type="Google" id="ProtNLM"/>
    </source>
</evidence>
<evidence type="ECO:0000256" key="10">
    <source>
        <dbReference type="SAM" id="Phobius"/>
    </source>
</evidence>
<evidence type="ECO:0000256" key="9">
    <source>
        <dbReference type="SAM" id="MobiDB-lite"/>
    </source>
</evidence>
<comment type="similarity">
    <text evidence="2">Belongs to the TMEM59 family.</text>
</comment>
<feature type="compositionally biased region" description="Polar residues" evidence="9">
    <location>
        <begin position="290"/>
        <end position="303"/>
    </location>
</feature>
<evidence type="ECO:0000256" key="2">
    <source>
        <dbReference type="ARBA" id="ARBA00009643"/>
    </source>
</evidence>
<keyword evidence="13" id="KW-1185">Reference proteome</keyword>
<dbReference type="PANTHER" id="PTHR28652:SF2">
    <property type="entry name" value="TRANSMEMBRANE PROTEIN 59-LIKE PROTEIN"/>
    <property type="match status" value="1"/>
</dbReference>
<dbReference type="Pfam" id="PF12280">
    <property type="entry name" value="BSMAP"/>
    <property type="match status" value="1"/>
</dbReference>
<dbReference type="EMBL" id="AJWK01016325">
    <property type="status" value="NOT_ANNOTATED_CDS"/>
    <property type="molecule type" value="Genomic_DNA"/>
</dbReference>
<dbReference type="EMBL" id="AJWK01016324">
    <property type="status" value="NOT_ANNOTATED_CDS"/>
    <property type="molecule type" value="Genomic_DNA"/>
</dbReference>
<feature type="region of interest" description="Disordered" evidence="9">
    <location>
        <begin position="282"/>
        <end position="303"/>
    </location>
</feature>
<comment type="subcellular location">
    <subcellularLocation>
        <location evidence="1">Golgi apparatus membrane</location>
        <topology evidence="1">Single-pass type I membrane protein</topology>
    </subcellularLocation>
</comment>
<keyword evidence="8" id="KW-0325">Glycoprotein</keyword>
<evidence type="ECO:0000313" key="13">
    <source>
        <dbReference type="Proteomes" id="UP000092461"/>
    </source>
</evidence>
<protein>
    <recommendedName>
        <fullName evidence="14">Transmembrane protein 59</fullName>
    </recommendedName>
</protein>
<evidence type="ECO:0000256" key="11">
    <source>
        <dbReference type="SAM" id="SignalP"/>
    </source>
</evidence>
<evidence type="ECO:0000256" key="6">
    <source>
        <dbReference type="ARBA" id="ARBA00023034"/>
    </source>
</evidence>
<dbReference type="EnsemblMetazoa" id="LLOJ005128-RA">
    <property type="protein sequence ID" value="LLOJ005128-PA"/>
    <property type="gene ID" value="LLOJ005128"/>
</dbReference>
<organism evidence="12 13">
    <name type="scientific">Lutzomyia longipalpis</name>
    <name type="common">Sand fly</name>
    <dbReference type="NCBI Taxonomy" id="7200"/>
    <lineage>
        <taxon>Eukaryota</taxon>
        <taxon>Metazoa</taxon>
        <taxon>Ecdysozoa</taxon>
        <taxon>Arthropoda</taxon>
        <taxon>Hexapoda</taxon>
        <taxon>Insecta</taxon>
        <taxon>Pterygota</taxon>
        <taxon>Neoptera</taxon>
        <taxon>Endopterygota</taxon>
        <taxon>Diptera</taxon>
        <taxon>Nematocera</taxon>
        <taxon>Psychodoidea</taxon>
        <taxon>Psychodidae</taxon>
        <taxon>Lutzomyia</taxon>
        <taxon>Lutzomyia</taxon>
    </lineage>
</organism>
<dbReference type="GO" id="GO:0000139">
    <property type="term" value="C:Golgi membrane"/>
    <property type="evidence" value="ECO:0007669"/>
    <property type="project" value="UniProtKB-SubCell"/>
</dbReference>
<dbReference type="VEuPathDB" id="VectorBase:LLONM1_006424"/>